<dbReference type="EMBL" id="CADIKM010000071">
    <property type="protein sequence ID" value="CAB3805364.1"/>
    <property type="molecule type" value="Genomic_DNA"/>
</dbReference>
<dbReference type="Proteomes" id="UP000494115">
    <property type="component" value="Unassembled WGS sequence"/>
</dbReference>
<reference evidence="1 2" key="1">
    <citation type="submission" date="2020-04" db="EMBL/GenBank/DDBJ databases">
        <authorList>
            <person name="De Canck E."/>
        </authorList>
    </citation>
    <scope>NUCLEOTIDE SEQUENCE [LARGE SCALE GENOMIC DNA]</scope>
    <source>
        <strain evidence="1 2">LMG 28138</strain>
    </source>
</reference>
<sequence>MKGLWEVDRMDGEGLWEPVLTYVSRSQIWQF</sequence>
<accession>A0A6S7DGG6</accession>
<keyword evidence="2" id="KW-1185">Reference proteome</keyword>
<protein>
    <submittedName>
        <fullName evidence="1">Uncharacterized protein</fullName>
    </submittedName>
</protein>
<dbReference type="AlphaFoldDB" id="A0A6S7DGG6"/>
<proteinExistence type="predicted"/>
<evidence type="ECO:0000313" key="2">
    <source>
        <dbReference type="Proteomes" id="UP000494115"/>
    </source>
</evidence>
<organism evidence="1 2">
    <name type="scientific">Pararobbsia alpina</name>
    <dbReference type="NCBI Taxonomy" id="621374"/>
    <lineage>
        <taxon>Bacteria</taxon>
        <taxon>Pseudomonadati</taxon>
        <taxon>Pseudomonadota</taxon>
        <taxon>Betaproteobacteria</taxon>
        <taxon>Burkholderiales</taxon>
        <taxon>Burkholderiaceae</taxon>
        <taxon>Pararobbsia</taxon>
    </lineage>
</organism>
<gene>
    <name evidence="1" type="ORF">LMG28138_05656</name>
</gene>
<evidence type="ECO:0000313" key="1">
    <source>
        <dbReference type="EMBL" id="CAB3805364.1"/>
    </source>
</evidence>
<name>A0A6S7DGG6_9BURK</name>